<dbReference type="EMBL" id="BAABBO010000022">
    <property type="protein sequence ID" value="GAA3978554.1"/>
    <property type="molecule type" value="Genomic_DNA"/>
</dbReference>
<dbReference type="Gene3D" id="2.40.10.170">
    <property type="match status" value="1"/>
</dbReference>
<dbReference type="Pfam" id="PF17757">
    <property type="entry name" value="UvrB_inter"/>
    <property type="match status" value="1"/>
</dbReference>
<dbReference type="CDD" id="cd17991">
    <property type="entry name" value="DEXHc_TRCF"/>
    <property type="match status" value="1"/>
</dbReference>
<dbReference type="PANTHER" id="PTHR47964">
    <property type="entry name" value="ATP-DEPENDENT DNA HELICASE HOMOLOG RECG, CHLOROPLASTIC"/>
    <property type="match status" value="1"/>
</dbReference>
<dbReference type="Pfam" id="PF00271">
    <property type="entry name" value="Helicase_C"/>
    <property type="match status" value="1"/>
</dbReference>
<keyword evidence="5" id="KW-0347">Helicase</keyword>
<keyword evidence="14" id="KW-1185">Reference proteome</keyword>
<evidence type="ECO:0000259" key="12">
    <source>
        <dbReference type="PROSITE" id="PS51194"/>
    </source>
</evidence>
<comment type="similarity">
    <text evidence="9">In the N-terminal section; belongs to the UvrB family.</text>
</comment>
<evidence type="ECO:0000313" key="14">
    <source>
        <dbReference type="Proteomes" id="UP001501337"/>
    </source>
</evidence>
<gene>
    <name evidence="9 13" type="primary">mfd</name>
    <name evidence="13" type="ORF">GCM10022278_39010</name>
</gene>
<keyword evidence="1 9" id="KW-0963">Cytoplasm</keyword>
<comment type="similarity">
    <text evidence="9">In the C-terminal section; belongs to the helicase family. RecG subfamily.</text>
</comment>
<dbReference type="HAMAP" id="MF_00969">
    <property type="entry name" value="TRCF"/>
    <property type="match status" value="1"/>
</dbReference>
<reference evidence="14" key="1">
    <citation type="journal article" date="2019" name="Int. J. Syst. Evol. Microbiol.">
        <title>The Global Catalogue of Microorganisms (GCM) 10K type strain sequencing project: providing services to taxonomists for standard genome sequencing and annotation.</title>
        <authorList>
            <consortium name="The Broad Institute Genomics Platform"/>
            <consortium name="The Broad Institute Genome Sequencing Center for Infectious Disease"/>
            <person name="Wu L."/>
            <person name="Ma J."/>
        </authorList>
    </citation>
    <scope>NUCLEOTIDE SEQUENCE [LARGE SCALE GENOMIC DNA]</scope>
    <source>
        <strain evidence="14">JCM 17555</strain>
    </source>
</reference>
<dbReference type="NCBIfam" id="NF007966">
    <property type="entry name" value="PRK10689.1"/>
    <property type="match status" value="1"/>
</dbReference>
<dbReference type="Gene3D" id="3.30.2060.10">
    <property type="entry name" value="Penicillin-binding protein 1b domain"/>
    <property type="match status" value="1"/>
</dbReference>
<accession>A0ABP7Q8V1</accession>
<dbReference type="Pfam" id="PF02559">
    <property type="entry name" value="CarD_TRCF_RID"/>
    <property type="match status" value="1"/>
</dbReference>
<dbReference type="Gene3D" id="3.40.50.11180">
    <property type="match status" value="1"/>
</dbReference>
<dbReference type="SMART" id="SM00490">
    <property type="entry name" value="HELICc"/>
    <property type="match status" value="1"/>
</dbReference>
<evidence type="ECO:0000256" key="5">
    <source>
        <dbReference type="ARBA" id="ARBA00022806"/>
    </source>
</evidence>
<evidence type="ECO:0000256" key="4">
    <source>
        <dbReference type="ARBA" id="ARBA00022801"/>
    </source>
</evidence>
<dbReference type="PROSITE" id="PS51192">
    <property type="entry name" value="HELICASE_ATP_BIND_1"/>
    <property type="match status" value="1"/>
</dbReference>
<feature type="region of interest" description="Disordered" evidence="10">
    <location>
        <begin position="1"/>
        <end position="51"/>
    </location>
</feature>
<evidence type="ECO:0000256" key="2">
    <source>
        <dbReference type="ARBA" id="ARBA00022741"/>
    </source>
</evidence>
<evidence type="ECO:0000313" key="13">
    <source>
        <dbReference type="EMBL" id="GAA3978554.1"/>
    </source>
</evidence>
<keyword evidence="8 9" id="KW-0234">DNA repair</keyword>
<dbReference type="InterPro" id="IPR041471">
    <property type="entry name" value="UvrB_inter"/>
</dbReference>
<protein>
    <recommendedName>
        <fullName evidence="9">Transcription-repair-coupling factor</fullName>
        <shortName evidence="9">TRCF</shortName>
        <ecNumber evidence="9">3.6.4.-</ecNumber>
    </recommendedName>
</protein>
<dbReference type="InterPro" id="IPR011545">
    <property type="entry name" value="DEAD/DEAH_box_helicase_dom"/>
</dbReference>
<organism evidence="13 14">
    <name type="scientific">Allohahella marinimesophila</name>
    <dbReference type="NCBI Taxonomy" id="1054972"/>
    <lineage>
        <taxon>Bacteria</taxon>
        <taxon>Pseudomonadati</taxon>
        <taxon>Pseudomonadota</taxon>
        <taxon>Gammaproteobacteria</taxon>
        <taxon>Oceanospirillales</taxon>
        <taxon>Hahellaceae</taxon>
        <taxon>Allohahella</taxon>
    </lineage>
</organism>
<dbReference type="SMART" id="SM01058">
    <property type="entry name" value="CarD_TRCF"/>
    <property type="match status" value="1"/>
</dbReference>
<dbReference type="PANTHER" id="PTHR47964:SF1">
    <property type="entry name" value="ATP-DEPENDENT DNA HELICASE HOMOLOG RECG, CHLOROPLASTIC"/>
    <property type="match status" value="1"/>
</dbReference>
<keyword evidence="6 9" id="KW-0067">ATP-binding</keyword>
<evidence type="ECO:0000256" key="6">
    <source>
        <dbReference type="ARBA" id="ARBA00022840"/>
    </source>
</evidence>
<evidence type="ECO:0000256" key="7">
    <source>
        <dbReference type="ARBA" id="ARBA00023125"/>
    </source>
</evidence>
<dbReference type="SUPFAM" id="SSF141259">
    <property type="entry name" value="CarD-like"/>
    <property type="match status" value="1"/>
</dbReference>
<keyword evidence="7 9" id="KW-0238">DNA-binding</keyword>
<dbReference type="InterPro" id="IPR027417">
    <property type="entry name" value="P-loop_NTPase"/>
</dbReference>
<dbReference type="SUPFAM" id="SSF52540">
    <property type="entry name" value="P-loop containing nucleoside triphosphate hydrolases"/>
    <property type="match status" value="4"/>
</dbReference>
<dbReference type="InterPro" id="IPR047112">
    <property type="entry name" value="RecG/Mfd"/>
</dbReference>
<dbReference type="InterPro" id="IPR003711">
    <property type="entry name" value="CarD-like/TRCF_RID"/>
</dbReference>
<dbReference type="SMART" id="SM00487">
    <property type="entry name" value="DEXDc"/>
    <property type="match status" value="1"/>
</dbReference>
<dbReference type="InterPro" id="IPR004576">
    <property type="entry name" value="Mfd"/>
</dbReference>
<name>A0ABP7Q8V1_9GAMM</name>
<dbReference type="Pfam" id="PF21132">
    <property type="entry name" value="MFD_D3"/>
    <property type="match status" value="1"/>
</dbReference>
<comment type="function">
    <text evidence="9">Couples transcription and DNA repair by recognizing RNA polymerase (RNAP) stalled at DNA lesions. Mediates ATP-dependent release of RNAP and its truncated transcript from the DNA, and recruitment of nucleotide excision repair machinery to the damaged site.</text>
</comment>
<dbReference type="Gene3D" id="3.40.50.300">
    <property type="entry name" value="P-loop containing nucleotide triphosphate hydrolases"/>
    <property type="match status" value="2"/>
</dbReference>
<keyword evidence="3 9" id="KW-0227">DNA damage</keyword>
<dbReference type="InterPro" id="IPR036101">
    <property type="entry name" value="CarD-like/TRCF_RID_sf"/>
</dbReference>
<dbReference type="InterPro" id="IPR014001">
    <property type="entry name" value="Helicase_ATP-bd"/>
</dbReference>
<dbReference type="InterPro" id="IPR001650">
    <property type="entry name" value="Helicase_C-like"/>
</dbReference>
<comment type="caution">
    <text evidence="13">The sequence shown here is derived from an EMBL/GenBank/DDBJ whole genome shotgun (WGS) entry which is preliminary data.</text>
</comment>
<dbReference type="InterPro" id="IPR037235">
    <property type="entry name" value="TRCF-like_C_D7"/>
</dbReference>
<dbReference type="PROSITE" id="PS51194">
    <property type="entry name" value="HELICASE_CTER"/>
    <property type="match status" value="1"/>
</dbReference>
<keyword evidence="4 9" id="KW-0378">Hydrolase</keyword>
<dbReference type="InterPro" id="IPR048635">
    <property type="entry name" value="MFD_D3"/>
</dbReference>
<evidence type="ECO:0000259" key="11">
    <source>
        <dbReference type="PROSITE" id="PS51192"/>
    </source>
</evidence>
<dbReference type="Proteomes" id="UP001501337">
    <property type="component" value="Unassembled WGS sequence"/>
</dbReference>
<dbReference type="Pfam" id="PF00270">
    <property type="entry name" value="DEAD"/>
    <property type="match status" value="1"/>
</dbReference>
<dbReference type="Gene3D" id="3.90.1150.50">
    <property type="entry name" value="Transcription-repair-coupling factor, D7 domain"/>
    <property type="match status" value="1"/>
</dbReference>
<feature type="domain" description="Helicase ATP-binding" evidence="11">
    <location>
        <begin position="656"/>
        <end position="817"/>
    </location>
</feature>
<evidence type="ECO:0000256" key="9">
    <source>
        <dbReference type="HAMAP-Rule" id="MF_00969"/>
    </source>
</evidence>
<dbReference type="InterPro" id="IPR005118">
    <property type="entry name" value="TRCF_C"/>
</dbReference>
<comment type="subcellular location">
    <subcellularLocation>
        <location evidence="9">Cytoplasm</location>
    </subcellularLocation>
</comment>
<dbReference type="SMART" id="SM00982">
    <property type="entry name" value="TRCF"/>
    <property type="match status" value="1"/>
</dbReference>
<sequence length="1184" mass="132945">MRSETDAAAYSSFDSSNTTQTGPMTSTSPASRSTARREPDTSLPFPLPSEVPAGQAARWPVLPGRADAMFLSRLEQRQPETLTVVVTPDMATLERLEAGLELFRRQDEREAAATLALPDWETLPYDSFSPHQDIVSRRIATLVSLPRQKGGLLLISVATLMQRLASRRHLLGTTLWIKKGDTIDIGSYRTQLEQVGYRNVNTVFEHGEFAVRGAIIDLFPMGHDQPFRIELFDDEVDSLRYFDPETQRSGDQIDEIELLPAFEFPFDEAARNRFRQNFYEAFPESPRQTPVLRDVMDGIVTPGIEYYMPLFDDDTSTLFDYLPPDSQLYLMPQLHARAEEFWTDVQSRFDSLGHDRLRPLLPPHKLYLRPDELFAALARKPRVEVTAKADSEKTVVGELPAVGVETQQSQPLQKLIDAAGKDTVVLAAESAGRAEALKDLFAAHEQPLLSAHSWQEALSRPGSWQVLTADIDRGFRLLDPAVLLISESDLFELKVPQRRRRKQSATDTDALIQSLAELKEGMPVVHIEHGVGRFHGLVSLNVGDQEQEFILLVYGDDAKLYVPVAQLQVLSRYAGLNEEFAPLHRLGNDKWQKAKRAAREKIRDVASELLKIYARREARQGHAYKVEEIDYNRFADDFPFEETPDQTSAIGAVVSDLKRQQPMDRLICGDVGFGKTEVAMRAAFLVANAGRQVVVLVPTTLLAQQHFNSFRDRFAGTAMRIELLSRFRSTQEIKTSLAAMKAGQVDIVIGTHKLIQKDVEFKDLGLLIIDEEHRFGVQQKERLKALRAEVDILTLTATPIPRTLNLSLQGVRDLSIIATPPERRLAVKTFVHEHEDGIVKEAVMRELLRGGQVFYLHNEVKTIQRTADAIAELVPGARICVAHGQMPERQLEKVMSDFYHKKYNVLVCTTIIETGIDIPSANTIIIDRADKLGLAQLHQLRGRVGRSHHQAYAYLLTVSPRSLTADARKRLEAISAAQDLGAGFTLATHDLEIRGAGELLGAEQSGHINAIGFSLYMQLLDSAVKAMREGKELSLDDSEEKVCEVNLRAPALLPDSYIHDVQSRLVLYQRIAAAKSPEALKDLQVELIDRFGLLPDPAKNLFRQAAIRLEADYMGIVRIDAGEKGGMIEFAGKTRVQPMKLIELVQSKPKRYRLEGSQKLRDNVPLVDPEQRHQWAEQIVRMFA</sequence>
<dbReference type="NCBIfam" id="TIGR00580">
    <property type="entry name" value="mfd"/>
    <property type="match status" value="1"/>
</dbReference>
<feature type="domain" description="Helicase C-terminal" evidence="12">
    <location>
        <begin position="839"/>
        <end position="992"/>
    </location>
</feature>
<dbReference type="Gene3D" id="3.40.50.11140">
    <property type="match status" value="1"/>
</dbReference>
<proteinExistence type="inferred from homology"/>
<dbReference type="SUPFAM" id="SSF143517">
    <property type="entry name" value="TRCF domain-like"/>
    <property type="match status" value="1"/>
</dbReference>
<evidence type="ECO:0000256" key="8">
    <source>
        <dbReference type="ARBA" id="ARBA00023204"/>
    </source>
</evidence>
<evidence type="ECO:0000256" key="3">
    <source>
        <dbReference type="ARBA" id="ARBA00022763"/>
    </source>
</evidence>
<evidence type="ECO:0000256" key="10">
    <source>
        <dbReference type="SAM" id="MobiDB-lite"/>
    </source>
</evidence>
<evidence type="ECO:0000256" key="1">
    <source>
        <dbReference type="ARBA" id="ARBA00022490"/>
    </source>
</evidence>
<feature type="compositionally biased region" description="Polar residues" evidence="10">
    <location>
        <begin position="12"/>
        <end position="24"/>
    </location>
</feature>
<dbReference type="Pfam" id="PF03461">
    <property type="entry name" value="TRCF"/>
    <property type="match status" value="1"/>
</dbReference>
<keyword evidence="2 9" id="KW-0547">Nucleotide-binding</keyword>
<dbReference type="EC" id="3.6.4.-" evidence="9"/>